<organism evidence="1">
    <name type="scientific">Lepeophtheirus salmonis</name>
    <name type="common">Salmon louse</name>
    <name type="synonym">Caligus salmonis</name>
    <dbReference type="NCBI Taxonomy" id="72036"/>
    <lineage>
        <taxon>Eukaryota</taxon>
        <taxon>Metazoa</taxon>
        <taxon>Ecdysozoa</taxon>
        <taxon>Arthropoda</taxon>
        <taxon>Crustacea</taxon>
        <taxon>Multicrustacea</taxon>
        <taxon>Hexanauplia</taxon>
        <taxon>Copepoda</taxon>
        <taxon>Siphonostomatoida</taxon>
        <taxon>Caligidae</taxon>
        <taxon>Lepeophtheirus</taxon>
    </lineage>
</organism>
<protein>
    <submittedName>
        <fullName evidence="1">Uncharacterized protein</fullName>
    </submittedName>
</protein>
<dbReference type="EMBL" id="HACA01030774">
    <property type="protein sequence ID" value="CDW48135.1"/>
    <property type="molecule type" value="Transcribed_RNA"/>
</dbReference>
<accession>A0A0K2VCU1</accession>
<evidence type="ECO:0000313" key="1">
    <source>
        <dbReference type="EMBL" id="CDW48135.1"/>
    </source>
</evidence>
<sequence>MLHWLIFMIHDSQTRHLLTRMD</sequence>
<name>A0A0K2VCU1_LEPSM</name>
<proteinExistence type="predicted"/>
<dbReference type="AlphaFoldDB" id="A0A0K2VCU1"/>
<reference evidence="1" key="1">
    <citation type="submission" date="2014-05" db="EMBL/GenBank/DDBJ databases">
        <authorList>
            <person name="Chronopoulou M."/>
        </authorList>
    </citation>
    <scope>NUCLEOTIDE SEQUENCE</scope>
    <source>
        <tissue evidence="1">Whole organism</tissue>
    </source>
</reference>